<dbReference type="PANTHER" id="PTHR24111:SF0">
    <property type="entry name" value="LEUCINE-RICH REPEAT-CONTAINING PROTEIN"/>
    <property type="match status" value="1"/>
</dbReference>
<name>A0A8S3IUJ1_9BILA</name>
<gene>
    <name evidence="2" type="ORF">SMN809_LOCUS77309</name>
</gene>
<keyword evidence="1" id="KW-0677">Repeat</keyword>
<dbReference type="InterPro" id="IPR032675">
    <property type="entry name" value="LRR_dom_sf"/>
</dbReference>
<organism evidence="2 3">
    <name type="scientific">Rotaria magnacalcarata</name>
    <dbReference type="NCBI Taxonomy" id="392030"/>
    <lineage>
        <taxon>Eukaryota</taxon>
        <taxon>Metazoa</taxon>
        <taxon>Spiralia</taxon>
        <taxon>Gnathifera</taxon>
        <taxon>Rotifera</taxon>
        <taxon>Eurotatoria</taxon>
        <taxon>Bdelloidea</taxon>
        <taxon>Philodinida</taxon>
        <taxon>Philodinidae</taxon>
        <taxon>Rotaria</taxon>
    </lineage>
</organism>
<evidence type="ECO:0000313" key="2">
    <source>
        <dbReference type="EMBL" id="CAF5207382.1"/>
    </source>
</evidence>
<comment type="caution">
    <text evidence="2">The sequence shown here is derived from an EMBL/GenBank/DDBJ whole genome shotgun (WGS) entry which is preliminary data.</text>
</comment>
<protein>
    <submittedName>
        <fullName evidence="2">Uncharacterized protein</fullName>
    </submittedName>
</protein>
<feature type="non-terminal residue" evidence="2">
    <location>
        <position position="1"/>
    </location>
</feature>
<dbReference type="Proteomes" id="UP000676336">
    <property type="component" value="Unassembled WGS sequence"/>
</dbReference>
<sequence length="73" mass="8018">MSLTVDPHQILYWISNVTITTLNLYANNIGAEGASYLASASSYNTTLTILDLNDNNIGDKGTRYLTNALKHNQ</sequence>
<dbReference type="EMBL" id="CAJOBI010337037">
    <property type="protein sequence ID" value="CAF5207382.1"/>
    <property type="molecule type" value="Genomic_DNA"/>
</dbReference>
<evidence type="ECO:0000313" key="3">
    <source>
        <dbReference type="Proteomes" id="UP000676336"/>
    </source>
</evidence>
<dbReference type="SMART" id="SM00368">
    <property type="entry name" value="LRR_RI"/>
    <property type="match status" value="2"/>
</dbReference>
<dbReference type="InterPro" id="IPR052201">
    <property type="entry name" value="LRR-containing_regulator"/>
</dbReference>
<dbReference type="Gene3D" id="3.80.10.10">
    <property type="entry name" value="Ribonuclease Inhibitor"/>
    <property type="match status" value="1"/>
</dbReference>
<proteinExistence type="predicted"/>
<evidence type="ECO:0000256" key="1">
    <source>
        <dbReference type="ARBA" id="ARBA00022737"/>
    </source>
</evidence>
<accession>A0A8S3IUJ1</accession>
<dbReference type="Pfam" id="PF13516">
    <property type="entry name" value="LRR_6"/>
    <property type="match status" value="2"/>
</dbReference>
<dbReference type="AlphaFoldDB" id="A0A8S3IUJ1"/>
<dbReference type="InterPro" id="IPR001611">
    <property type="entry name" value="Leu-rich_rpt"/>
</dbReference>
<reference evidence="2" key="1">
    <citation type="submission" date="2021-02" db="EMBL/GenBank/DDBJ databases">
        <authorList>
            <person name="Nowell W R."/>
        </authorList>
    </citation>
    <scope>NUCLEOTIDE SEQUENCE</scope>
</reference>
<dbReference type="SUPFAM" id="SSF52047">
    <property type="entry name" value="RNI-like"/>
    <property type="match status" value="1"/>
</dbReference>
<dbReference type="PANTHER" id="PTHR24111">
    <property type="entry name" value="LEUCINE-RICH REPEAT-CONTAINING PROTEIN 34"/>
    <property type="match status" value="1"/>
</dbReference>